<evidence type="ECO:0000313" key="3">
    <source>
        <dbReference type="Proteomes" id="UP000194420"/>
    </source>
</evidence>
<evidence type="ECO:0008006" key="4">
    <source>
        <dbReference type="Google" id="ProtNLM"/>
    </source>
</evidence>
<evidence type="ECO:0000256" key="1">
    <source>
        <dbReference type="SAM" id="SignalP"/>
    </source>
</evidence>
<accession>A0A1Y6F480</accession>
<dbReference type="OrthoDB" id="7410599at2"/>
<gene>
    <name evidence="2" type="ORF">SAMN06297468_1944</name>
</gene>
<evidence type="ECO:0000313" key="2">
    <source>
        <dbReference type="EMBL" id="SMQ69758.1"/>
    </source>
</evidence>
<keyword evidence="3" id="KW-1185">Reference proteome</keyword>
<reference evidence="3" key="1">
    <citation type="submission" date="2017-04" db="EMBL/GenBank/DDBJ databases">
        <authorList>
            <person name="Varghese N."/>
            <person name="Submissions S."/>
        </authorList>
    </citation>
    <scope>NUCLEOTIDE SEQUENCE [LARGE SCALE GENOMIC DNA]</scope>
</reference>
<dbReference type="AlphaFoldDB" id="A0A1Y6F480"/>
<protein>
    <recommendedName>
        <fullName evidence="4">Lipopolysaccharide export system protein LptA</fullName>
    </recommendedName>
</protein>
<dbReference type="EMBL" id="FXWG01000002">
    <property type="protein sequence ID" value="SMQ69758.1"/>
    <property type="molecule type" value="Genomic_DNA"/>
</dbReference>
<sequence length="184" mass="19872">MKRTPLILGAIPLTIFAGAAIGTSVTADPIGRTANPLEQIPQHEIETRTADEARAMTATRDQYPLETPDGVIEVGELAYHGRLRDRMREQPLYGAETEAEAYGMAEDTELLAAESDPSNAYAGEPIQPADFVPLEEGVFENTDNTAAPADTKTAPAVQHTRFAERNATLIGKARVINVEAQSNR</sequence>
<dbReference type="Proteomes" id="UP000194420">
    <property type="component" value="Unassembled WGS sequence"/>
</dbReference>
<feature type="signal peptide" evidence="1">
    <location>
        <begin position="1"/>
        <end position="19"/>
    </location>
</feature>
<feature type="chain" id="PRO_5012644724" description="Lipopolysaccharide export system protein LptA" evidence="1">
    <location>
        <begin position="20"/>
        <end position="184"/>
    </location>
</feature>
<keyword evidence="1" id="KW-0732">Signal</keyword>
<proteinExistence type="predicted"/>
<organism evidence="2 3">
    <name type="scientific">Altererythrobacter xiamenensis</name>
    <dbReference type="NCBI Taxonomy" id="1316679"/>
    <lineage>
        <taxon>Bacteria</taxon>
        <taxon>Pseudomonadati</taxon>
        <taxon>Pseudomonadota</taxon>
        <taxon>Alphaproteobacteria</taxon>
        <taxon>Sphingomonadales</taxon>
        <taxon>Erythrobacteraceae</taxon>
        <taxon>Altererythrobacter</taxon>
    </lineage>
</organism>
<name>A0A1Y6F480_9SPHN</name>
<dbReference type="RefSeq" id="WP_086437798.1">
    <property type="nucleotide sequence ID" value="NZ_FXWG01000002.1"/>
</dbReference>